<evidence type="ECO:0000313" key="2">
    <source>
        <dbReference type="Proteomes" id="UP000186004"/>
    </source>
</evidence>
<dbReference type="Proteomes" id="UP000186004">
    <property type="component" value="Unassembled WGS sequence"/>
</dbReference>
<dbReference type="RefSeq" id="WP_076473232.1">
    <property type="nucleotide sequence ID" value="NZ_FTNF01000021.1"/>
</dbReference>
<protein>
    <submittedName>
        <fullName evidence="1">Uncharacterized protein</fullName>
    </submittedName>
</protein>
<gene>
    <name evidence="1" type="ORF">SAMN05444858_12146</name>
</gene>
<dbReference type="EMBL" id="FTNF01000021">
    <property type="protein sequence ID" value="SIR84118.1"/>
    <property type="molecule type" value="Genomic_DNA"/>
</dbReference>
<evidence type="ECO:0000313" key="1">
    <source>
        <dbReference type="EMBL" id="SIR84118.1"/>
    </source>
</evidence>
<keyword evidence="2" id="KW-1185">Reference proteome</keyword>
<name>A0A1N7E7X9_9ACTN</name>
<proteinExistence type="predicted"/>
<dbReference type="AlphaFoldDB" id="A0A1N7E7X9"/>
<accession>A0A1N7E7X9</accession>
<reference evidence="1 2" key="1">
    <citation type="submission" date="2017-01" db="EMBL/GenBank/DDBJ databases">
        <authorList>
            <person name="Mah S.A."/>
            <person name="Swanson W.J."/>
            <person name="Moy G.W."/>
            <person name="Vacquier V.D."/>
        </authorList>
    </citation>
    <scope>NUCLEOTIDE SEQUENCE [LARGE SCALE GENOMIC DNA]</scope>
    <source>
        <strain evidence="1 2">DSM 45758</strain>
    </source>
</reference>
<sequence>MLKAVIYLPEGPDIRRWERICLNWCSRHDYQLVGLVRDDQDQTRWREVQGMMVHGRADVVVVASYRHLPQSAVPRVEAASRALSVVGPQHDDLNADD</sequence>
<organism evidence="1 2">
    <name type="scientific">Micromonospora avicenniae</name>
    <dbReference type="NCBI Taxonomy" id="1198245"/>
    <lineage>
        <taxon>Bacteria</taxon>
        <taxon>Bacillati</taxon>
        <taxon>Actinomycetota</taxon>
        <taxon>Actinomycetes</taxon>
        <taxon>Micromonosporales</taxon>
        <taxon>Micromonosporaceae</taxon>
        <taxon>Micromonospora</taxon>
    </lineage>
</organism>